<reference evidence="3" key="1">
    <citation type="journal article" date="2020" name="mSystems">
        <title>Genome- and Community-Level Interaction Insights into Carbon Utilization and Element Cycling Functions of Hydrothermarchaeota in Hydrothermal Sediment.</title>
        <authorList>
            <person name="Zhou Z."/>
            <person name="Liu Y."/>
            <person name="Xu W."/>
            <person name="Pan J."/>
            <person name="Luo Z.H."/>
            <person name="Li M."/>
        </authorList>
    </citation>
    <scope>NUCLEOTIDE SEQUENCE [LARGE SCALE GENOMIC DNA]</scope>
    <source>
        <strain evidence="3">SpSt-548</strain>
    </source>
</reference>
<organism evidence="3">
    <name type="scientific">Desulfobacca acetoxidans</name>
    <dbReference type="NCBI Taxonomy" id="60893"/>
    <lineage>
        <taxon>Bacteria</taxon>
        <taxon>Pseudomonadati</taxon>
        <taxon>Thermodesulfobacteriota</taxon>
        <taxon>Desulfobaccia</taxon>
        <taxon>Desulfobaccales</taxon>
        <taxon>Desulfobaccaceae</taxon>
        <taxon>Desulfobacca</taxon>
    </lineage>
</organism>
<dbReference type="InterPro" id="IPR014729">
    <property type="entry name" value="Rossmann-like_a/b/a_fold"/>
</dbReference>
<sequence>MIMKLLVPVDGSPYSMQAVEAACDLAKAQAPSEVVLLAVVLDVYDLEDGGHFVADKLKRQAETALAAAKAKVQELGLTPTSFIATGPSVADEIVLAAKKTNADMVVIGSRGLGAKTASFLGGTANKVVLYSPCSVLVVKSPS</sequence>
<dbReference type="Pfam" id="PF00582">
    <property type="entry name" value="Usp"/>
    <property type="match status" value="1"/>
</dbReference>
<dbReference type="PANTHER" id="PTHR46268:SF6">
    <property type="entry name" value="UNIVERSAL STRESS PROTEIN UP12"/>
    <property type="match status" value="1"/>
</dbReference>
<dbReference type="PANTHER" id="PTHR46268">
    <property type="entry name" value="STRESS RESPONSE PROTEIN NHAX"/>
    <property type="match status" value="1"/>
</dbReference>
<gene>
    <name evidence="3" type="ORF">ENT08_10390</name>
</gene>
<dbReference type="PRINTS" id="PR01438">
    <property type="entry name" value="UNVRSLSTRESS"/>
</dbReference>
<proteinExistence type="inferred from homology"/>
<evidence type="ECO:0000259" key="2">
    <source>
        <dbReference type="Pfam" id="PF00582"/>
    </source>
</evidence>
<dbReference type="InterPro" id="IPR006015">
    <property type="entry name" value="Universal_stress_UspA"/>
</dbReference>
<accession>A0A7V4LDY3</accession>
<dbReference type="Gene3D" id="3.40.50.620">
    <property type="entry name" value="HUPs"/>
    <property type="match status" value="1"/>
</dbReference>
<evidence type="ECO:0000256" key="1">
    <source>
        <dbReference type="ARBA" id="ARBA00008791"/>
    </source>
</evidence>
<dbReference type="AlphaFoldDB" id="A0A7V4LDY3"/>
<comment type="similarity">
    <text evidence="1">Belongs to the universal stress protein A family.</text>
</comment>
<dbReference type="SUPFAM" id="SSF52402">
    <property type="entry name" value="Adenine nucleotide alpha hydrolases-like"/>
    <property type="match status" value="1"/>
</dbReference>
<protein>
    <submittedName>
        <fullName evidence="3">Universal stress protein</fullName>
    </submittedName>
</protein>
<dbReference type="EMBL" id="DSXI01000615">
    <property type="protein sequence ID" value="HGS06118.1"/>
    <property type="molecule type" value="Genomic_DNA"/>
</dbReference>
<dbReference type="CDD" id="cd00293">
    <property type="entry name" value="USP-like"/>
    <property type="match status" value="1"/>
</dbReference>
<name>A0A7V4LDY3_9BACT</name>
<evidence type="ECO:0000313" key="3">
    <source>
        <dbReference type="EMBL" id="HGS06118.1"/>
    </source>
</evidence>
<feature type="domain" description="UspA" evidence="2">
    <location>
        <begin position="1"/>
        <end position="139"/>
    </location>
</feature>
<comment type="caution">
    <text evidence="3">The sequence shown here is derived from an EMBL/GenBank/DDBJ whole genome shotgun (WGS) entry which is preliminary data.</text>
</comment>
<dbReference type="InterPro" id="IPR006016">
    <property type="entry name" value="UspA"/>
</dbReference>